<gene>
    <name evidence="4" type="ORF">SAMN05421759_105111</name>
</gene>
<dbReference type="SUPFAM" id="SSF52172">
    <property type="entry name" value="CheY-like"/>
    <property type="match status" value="1"/>
</dbReference>
<dbReference type="InterPro" id="IPR050595">
    <property type="entry name" value="Bact_response_regulator"/>
</dbReference>
<dbReference type="RefSeq" id="WP_076448091.1">
    <property type="nucleotide sequence ID" value="NZ_FTOQ01000005.1"/>
</dbReference>
<dbReference type="InterPro" id="IPR001789">
    <property type="entry name" value="Sig_transdc_resp-reg_receiver"/>
</dbReference>
<accession>A0A1N7MR76</accession>
<organism evidence="4 5">
    <name type="scientific">Roseivivax lentus</name>
    <dbReference type="NCBI Taxonomy" id="633194"/>
    <lineage>
        <taxon>Bacteria</taxon>
        <taxon>Pseudomonadati</taxon>
        <taxon>Pseudomonadota</taxon>
        <taxon>Alphaproteobacteria</taxon>
        <taxon>Rhodobacterales</taxon>
        <taxon>Roseobacteraceae</taxon>
        <taxon>Roseivivax</taxon>
    </lineage>
</organism>
<sequence length="128" mass="13913">MALRDKLSVLVVDDMSTSRGLILMALDEIGIKNVDFCGDGRAALAKLSAQPRHLVISDYNMPEVNGLQLLHALRSAERTAKIGFILISGRLDNEIVTKGRQLGLNNVLQKPFDTAQMKACLQSVVGPL</sequence>
<dbReference type="Pfam" id="PF00072">
    <property type="entry name" value="Response_reg"/>
    <property type="match status" value="1"/>
</dbReference>
<dbReference type="EMBL" id="FTOQ01000005">
    <property type="protein sequence ID" value="SIS88634.1"/>
    <property type="molecule type" value="Genomic_DNA"/>
</dbReference>
<keyword evidence="5" id="KW-1185">Reference proteome</keyword>
<evidence type="ECO:0000256" key="2">
    <source>
        <dbReference type="PROSITE-ProRule" id="PRU00169"/>
    </source>
</evidence>
<protein>
    <submittedName>
        <fullName evidence="4">Two-component system, chemotaxis family, response regulator CheY</fullName>
    </submittedName>
</protein>
<keyword evidence="1 2" id="KW-0597">Phosphoprotein</keyword>
<dbReference type="Proteomes" id="UP000186684">
    <property type="component" value="Unassembled WGS sequence"/>
</dbReference>
<dbReference type="PROSITE" id="PS50110">
    <property type="entry name" value="RESPONSE_REGULATORY"/>
    <property type="match status" value="1"/>
</dbReference>
<reference evidence="5" key="1">
    <citation type="submission" date="2017-01" db="EMBL/GenBank/DDBJ databases">
        <authorList>
            <person name="Varghese N."/>
            <person name="Submissions S."/>
        </authorList>
    </citation>
    <scope>NUCLEOTIDE SEQUENCE [LARGE SCALE GENOMIC DNA]</scope>
    <source>
        <strain evidence="5">DSM 29430</strain>
    </source>
</reference>
<feature type="domain" description="Response regulatory" evidence="3">
    <location>
        <begin position="8"/>
        <end position="125"/>
    </location>
</feature>
<name>A0A1N7MR76_9RHOB</name>
<dbReference type="PANTHER" id="PTHR44591:SF3">
    <property type="entry name" value="RESPONSE REGULATORY DOMAIN-CONTAINING PROTEIN"/>
    <property type="match status" value="1"/>
</dbReference>
<dbReference type="InterPro" id="IPR011006">
    <property type="entry name" value="CheY-like_superfamily"/>
</dbReference>
<dbReference type="GO" id="GO:0000160">
    <property type="term" value="P:phosphorelay signal transduction system"/>
    <property type="evidence" value="ECO:0007669"/>
    <property type="project" value="InterPro"/>
</dbReference>
<evidence type="ECO:0000313" key="4">
    <source>
        <dbReference type="EMBL" id="SIS88634.1"/>
    </source>
</evidence>
<dbReference type="PANTHER" id="PTHR44591">
    <property type="entry name" value="STRESS RESPONSE REGULATOR PROTEIN 1"/>
    <property type="match status" value="1"/>
</dbReference>
<dbReference type="AlphaFoldDB" id="A0A1N7MR76"/>
<dbReference type="STRING" id="633194.SAMN05421759_105111"/>
<dbReference type="SMART" id="SM00448">
    <property type="entry name" value="REC"/>
    <property type="match status" value="1"/>
</dbReference>
<dbReference type="Gene3D" id="3.40.50.2300">
    <property type="match status" value="1"/>
</dbReference>
<evidence type="ECO:0000259" key="3">
    <source>
        <dbReference type="PROSITE" id="PS50110"/>
    </source>
</evidence>
<evidence type="ECO:0000313" key="5">
    <source>
        <dbReference type="Proteomes" id="UP000186684"/>
    </source>
</evidence>
<proteinExistence type="predicted"/>
<dbReference type="OrthoDB" id="9800897at2"/>
<evidence type="ECO:0000256" key="1">
    <source>
        <dbReference type="ARBA" id="ARBA00022553"/>
    </source>
</evidence>
<feature type="modified residue" description="4-aspartylphosphate" evidence="2">
    <location>
        <position position="58"/>
    </location>
</feature>